<dbReference type="EMBL" id="LJAM02000031">
    <property type="protein sequence ID" value="RAP72504.1"/>
    <property type="molecule type" value="Genomic_DNA"/>
</dbReference>
<protein>
    <submittedName>
        <fullName evidence="1">Uncharacterized protein</fullName>
    </submittedName>
</protein>
<gene>
    <name evidence="1" type="ORF">ACZ87_00666</name>
</gene>
<accession>A0A328TXI6</accession>
<evidence type="ECO:0000313" key="2">
    <source>
        <dbReference type="Proteomes" id="UP000244334"/>
    </source>
</evidence>
<reference evidence="1" key="1">
    <citation type="submission" date="2018-04" db="EMBL/GenBank/DDBJ databases">
        <title>Genomes of the Obligate Erwinia dacicola and Facultative Enterobacter sp. OLF Endosymbionts of the Olive Fruit fly, Bactrocera oleae.</title>
        <authorList>
            <person name="Estes A.M."/>
            <person name="Hearn D.J."/>
            <person name="Agarwal S."/>
            <person name="Pierson E.A."/>
            <person name="Dunning-Hotopp J.C."/>
        </authorList>
    </citation>
    <scope>NUCLEOTIDE SEQUENCE [LARGE SCALE GENOMIC DNA]</scope>
    <source>
        <strain evidence="1">Oroville</strain>
    </source>
</reference>
<name>A0A328TXI6_9GAMM</name>
<comment type="caution">
    <text evidence="1">The sequence shown here is derived from an EMBL/GenBank/DDBJ whole genome shotgun (WGS) entry which is preliminary data.</text>
</comment>
<dbReference type="AlphaFoldDB" id="A0A328TXI6"/>
<proteinExistence type="predicted"/>
<keyword evidence="2" id="KW-1185">Reference proteome</keyword>
<evidence type="ECO:0000313" key="1">
    <source>
        <dbReference type="EMBL" id="RAP72504.1"/>
    </source>
</evidence>
<organism evidence="1 2">
    <name type="scientific">Candidatus Erwinia dacicola</name>
    <dbReference type="NCBI Taxonomy" id="252393"/>
    <lineage>
        <taxon>Bacteria</taxon>
        <taxon>Pseudomonadati</taxon>
        <taxon>Pseudomonadota</taxon>
        <taxon>Gammaproteobacteria</taxon>
        <taxon>Enterobacterales</taxon>
        <taxon>Erwiniaceae</taxon>
        <taxon>Erwinia</taxon>
    </lineage>
</organism>
<sequence length="41" mass="4630">MCLKDGFQIKNTTKTAFSYCQSSKPMHDRSIKGIVRSDIHG</sequence>
<dbReference type="Proteomes" id="UP000244334">
    <property type="component" value="Unassembled WGS sequence"/>
</dbReference>